<dbReference type="Proteomes" id="UP001140560">
    <property type="component" value="Unassembled WGS sequence"/>
</dbReference>
<evidence type="ECO:0000256" key="3">
    <source>
        <dbReference type="PIRSR" id="PIRSR001365-1"/>
    </source>
</evidence>
<dbReference type="CDD" id="cd00408">
    <property type="entry name" value="DHDPS-like"/>
    <property type="match status" value="1"/>
</dbReference>
<name>A0A9W8Y7D1_9PLEO</name>
<dbReference type="EMBL" id="JAPEUY010000009">
    <property type="protein sequence ID" value="KAJ4369667.1"/>
    <property type="molecule type" value="Genomic_DNA"/>
</dbReference>
<protein>
    <recommendedName>
        <fullName evidence="7">Dihydrodipicolinate synthase</fullName>
    </recommendedName>
</protein>
<dbReference type="PIRSF" id="PIRSF001365">
    <property type="entry name" value="DHDPS"/>
    <property type="match status" value="1"/>
</dbReference>
<feature type="active site" description="Proton donor/acceptor" evidence="3">
    <location>
        <position position="144"/>
    </location>
</feature>
<dbReference type="GO" id="GO:0008840">
    <property type="term" value="F:4-hydroxy-tetrahydrodipicolinate synthase activity"/>
    <property type="evidence" value="ECO:0007669"/>
    <property type="project" value="TreeGrafter"/>
</dbReference>
<evidence type="ECO:0000256" key="4">
    <source>
        <dbReference type="PIRSR" id="PIRSR001365-2"/>
    </source>
</evidence>
<evidence type="ECO:0000256" key="2">
    <source>
        <dbReference type="PIRNR" id="PIRNR001365"/>
    </source>
</evidence>
<organism evidence="5 6">
    <name type="scientific">Neocucurbitaria cava</name>
    <dbReference type="NCBI Taxonomy" id="798079"/>
    <lineage>
        <taxon>Eukaryota</taxon>
        <taxon>Fungi</taxon>
        <taxon>Dikarya</taxon>
        <taxon>Ascomycota</taxon>
        <taxon>Pezizomycotina</taxon>
        <taxon>Dothideomycetes</taxon>
        <taxon>Pleosporomycetidae</taxon>
        <taxon>Pleosporales</taxon>
        <taxon>Pleosporineae</taxon>
        <taxon>Cucurbitariaceae</taxon>
        <taxon>Neocucurbitaria</taxon>
    </lineage>
</organism>
<dbReference type="InterPro" id="IPR002220">
    <property type="entry name" value="DapA-like"/>
</dbReference>
<evidence type="ECO:0000313" key="6">
    <source>
        <dbReference type="Proteomes" id="UP001140560"/>
    </source>
</evidence>
<proteinExistence type="inferred from homology"/>
<feature type="active site" description="Schiff-base intermediate with substrate" evidence="3">
    <location>
        <position position="174"/>
    </location>
</feature>
<dbReference type="SUPFAM" id="SSF51569">
    <property type="entry name" value="Aldolase"/>
    <property type="match status" value="1"/>
</dbReference>
<reference evidence="5" key="1">
    <citation type="submission" date="2022-10" db="EMBL/GenBank/DDBJ databases">
        <title>Tapping the CABI collections for fungal endophytes: first genome assemblies for Collariella, Neodidymelliopsis, Ascochyta clinopodiicola, Didymella pomorum, Didymosphaeria variabile, Neocosmospora piperis and Neocucurbitaria cava.</title>
        <authorList>
            <person name="Hill R."/>
        </authorList>
    </citation>
    <scope>NUCLEOTIDE SEQUENCE</scope>
    <source>
        <strain evidence="5">IMI 356814</strain>
    </source>
</reference>
<gene>
    <name evidence="5" type="ORF">N0V83_005429</name>
</gene>
<dbReference type="OrthoDB" id="191315at2759"/>
<dbReference type="AlphaFoldDB" id="A0A9W8Y7D1"/>
<dbReference type="Pfam" id="PF00701">
    <property type="entry name" value="DHDPS"/>
    <property type="match status" value="1"/>
</dbReference>
<evidence type="ECO:0000313" key="5">
    <source>
        <dbReference type="EMBL" id="KAJ4369667.1"/>
    </source>
</evidence>
<dbReference type="PRINTS" id="PR00146">
    <property type="entry name" value="DHPICSNTHASE"/>
</dbReference>
<dbReference type="Gene3D" id="3.20.20.70">
    <property type="entry name" value="Aldolase class I"/>
    <property type="match status" value="1"/>
</dbReference>
<feature type="binding site" evidence="4">
    <location>
        <position position="237"/>
    </location>
    <ligand>
        <name>pyruvate</name>
        <dbReference type="ChEBI" id="CHEBI:15361"/>
    </ligand>
</feature>
<sequence>MTRPLPKGIYTPLPTFFDANEGLDLDSFKAHVKYTALAGTIPVIAGSAGESVHLTHEDRITLIKTARSTLNSANLTSVPIVAGAGAPSTRESIVLAKEAAAAGADFVMVIPPGYYASTLIANRQALIQFFIDIAAASPVPVIMYNFPGVSGGIDLDSEMVIDVVKASPNVAGVKLTCASVGKITRITATVDDPKFQAMYARNWKVEKGEKGWGFFRVIGGYIDILMPSIASGAAGAISGLPNFAPRTCVRLWELASSLPVPGSTDYVEARRLQNVVAQTDGFAQKIGFSGTKFILHHAFGYRKGLRRPLMPTPDEKKGDILENEAYLRIMIEEKKLEHNE</sequence>
<accession>A0A9W8Y7D1</accession>
<dbReference type="InterPro" id="IPR013785">
    <property type="entry name" value="Aldolase_TIM"/>
</dbReference>
<evidence type="ECO:0008006" key="7">
    <source>
        <dbReference type="Google" id="ProtNLM"/>
    </source>
</evidence>
<keyword evidence="1 2" id="KW-0456">Lyase</keyword>
<dbReference type="SMART" id="SM01130">
    <property type="entry name" value="DHDPS"/>
    <property type="match status" value="1"/>
</dbReference>
<keyword evidence="6" id="KW-1185">Reference proteome</keyword>
<comment type="caution">
    <text evidence="5">The sequence shown here is derived from an EMBL/GenBank/DDBJ whole genome shotgun (WGS) entry which is preliminary data.</text>
</comment>
<dbReference type="PANTHER" id="PTHR12128:SF66">
    <property type="entry name" value="4-HYDROXY-2-OXOGLUTARATE ALDOLASE, MITOCHONDRIAL"/>
    <property type="match status" value="1"/>
</dbReference>
<comment type="similarity">
    <text evidence="2">Belongs to the DapA family.</text>
</comment>
<dbReference type="PANTHER" id="PTHR12128">
    <property type="entry name" value="DIHYDRODIPICOLINATE SYNTHASE"/>
    <property type="match status" value="1"/>
</dbReference>
<evidence type="ECO:0000256" key="1">
    <source>
        <dbReference type="ARBA" id="ARBA00023239"/>
    </source>
</evidence>